<evidence type="ECO:0000313" key="2">
    <source>
        <dbReference type="Proteomes" id="UP001203512"/>
    </source>
</evidence>
<sequence>MGLALEKLPDWPAAMNREWALAYTGVSGEQMKEWVRSGKVRFRPRGPKGAMVALKADLDAALADLFGSTARGAPEF</sequence>
<name>A0ABT0DWP4_9SPHN</name>
<evidence type="ECO:0000313" key="1">
    <source>
        <dbReference type="EMBL" id="MCK0531484.1"/>
    </source>
</evidence>
<reference evidence="1 2" key="1">
    <citation type="submission" date="2022-04" db="EMBL/GenBank/DDBJ databases">
        <authorList>
            <person name="Huq M.A."/>
        </authorList>
    </citation>
    <scope>NUCLEOTIDE SEQUENCE [LARGE SCALE GENOMIC DNA]</scope>
    <source>
        <strain evidence="1 2">MAH-33</strain>
    </source>
</reference>
<proteinExistence type="predicted"/>
<dbReference type="RefSeq" id="WP_247231102.1">
    <property type="nucleotide sequence ID" value="NZ_JALKHS010000006.1"/>
</dbReference>
<accession>A0ABT0DWP4</accession>
<gene>
    <name evidence="1" type="ORF">MU848_07790</name>
</gene>
<protein>
    <recommendedName>
        <fullName evidence="3">Excisionase</fullName>
    </recommendedName>
</protein>
<comment type="caution">
    <text evidence="1">The sequence shown here is derived from an EMBL/GenBank/DDBJ whole genome shotgun (WGS) entry which is preliminary data.</text>
</comment>
<dbReference type="Proteomes" id="UP001203512">
    <property type="component" value="Unassembled WGS sequence"/>
</dbReference>
<organism evidence="1 2">
    <name type="scientific">Sphingobium agri</name>
    <dbReference type="NCBI Taxonomy" id="2933566"/>
    <lineage>
        <taxon>Bacteria</taxon>
        <taxon>Pseudomonadati</taxon>
        <taxon>Pseudomonadota</taxon>
        <taxon>Alphaproteobacteria</taxon>
        <taxon>Sphingomonadales</taxon>
        <taxon>Sphingomonadaceae</taxon>
        <taxon>Sphingobium</taxon>
    </lineage>
</organism>
<dbReference type="EMBL" id="JALKHS010000006">
    <property type="protein sequence ID" value="MCK0531484.1"/>
    <property type="molecule type" value="Genomic_DNA"/>
</dbReference>
<keyword evidence="2" id="KW-1185">Reference proteome</keyword>
<evidence type="ECO:0008006" key="3">
    <source>
        <dbReference type="Google" id="ProtNLM"/>
    </source>
</evidence>